<dbReference type="InterPro" id="IPR007349">
    <property type="entry name" value="DUF418"/>
</dbReference>
<evidence type="ECO:0000313" key="4">
    <source>
        <dbReference type="Proteomes" id="UP001236723"/>
    </source>
</evidence>
<keyword evidence="1" id="KW-1133">Transmembrane helix</keyword>
<dbReference type="Pfam" id="PF04235">
    <property type="entry name" value="DUF418"/>
    <property type="match status" value="1"/>
</dbReference>
<feature type="transmembrane region" description="Helical" evidence="1">
    <location>
        <begin position="313"/>
        <end position="333"/>
    </location>
</feature>
<evidence type="ECO:0000259" key="2">
    <source>
        <dbReference type="Pfam" id="PF04235"/>
    </source>
</evidence>
<comment type="caution">
    <text evidence="3">The sequence shown here is derived from an EMBL/GenBank/DDBJ whole genome shotgun (WGS) entry which is preliminary data.</text>
</comment>
<accession>A0ABU0DTF2</accession>
<feature type="transmembrane region" description="Helical" evidence="1">
    <location>
        <begin position="100"/>
        <end position="131"/>
    </location>
</feature>
<feature type="domain" description="DUF418" evidence="2">
    <location>
        <begin position="223"/>
        <end position="378"/>
    </location>
</feature>
<feature type="transmembrane region" description="Helical" evidence="1">
    <location>
        <begin position="340"/>
        <end position="359"/>
    </location>
</feature>
<feature type="transmembrane region" description="Helical" evidence="1">
    <location>
        <begin position="51"/>
        <end position="80"/>
    </location>
</feature>
<organism evidence="3 4">
    <name type="scientific">Alkalibacillus filiformis</name>
    <dbReference type="NCBI Taxonomy" id="200990"/>
    <lineage>
        <taxon>Bacteria</taxon>
        <taxon>Bacillati</taxon>
        <taxon>Bacillota</taxon>
        <taxon>Bacilli</taxon>
        <taxon>Bacillales</taxon>
        <taxon>Bacillaceae</taxon>
        <taxon>Alkalibacillus</taxon>
    </lineage>
</organism>
<feature type="transmembrane region" description="Helical" evidence="1">
    <location>
        <begin position="12"/>
        <end position="31"/>
    </location>
</feature>
<name>A0ABU0DTF2_9BACI</name>
<dbReference type="Proteomes" id="UP001236723">
    <property type="component" value="Unassembled WGS sequence"/>
</dbReference>
<keyword evidence="1" id="KW-0472">Membrane</keyword>
<sequence>MEGNQNRIQSIDAIRGFALLGILVVNVLAFHSPHFMYGGLDSFYQSPTDSALLTLIGIFFQASFYPLFSLLFGVGIYIMYERLTEKVSGQAKSVLRRRMFVLGAIGLAHGIFIWYGDILLMYSIVGLLTIWLIEKPVRSLLKWAAWMLGSVTAFMTLMNYATREFLADYRDEESIGQSFALYTGTYTDIFERNVADWLVMFNPLQVVLMILTILPMFLVGVVLVKMGWVTNPKEHIQSIKRWIVISLVVFGLFKIGPYLTGDPVWLDYVKQGIGGSFSSLFYFLILLVIFSYGRGIVIQSILAPVGKLSLTNYLLQSLIGFVFFYGVGFNFYGQLNIIDLMVYVVIVYSVQVGLSIWYLKVFQYGPFEWVYRTLTYGKVQRLKRRS</sequence>
<feature type="transmembrane region" description="Helical" evidence="1">
    <location>
        <begin position="280"/>
        <end position="301"/>
    </location>
</feature>
<proteinExistence type="predicted"/>
<dbReference type="PANTHER" id="PTHR30590:SF2">
    <property type="entry name" value="INNER MEMBRANE PROTEIN"/>
    <property type="match status" value="1"/>
</dbReference>
<feature type="transmembrane region" description="Helical" evidence="1">
    <location>
        <begin position="241"/>
        <end position="259"/>
    </location>
</feature>
<feature type="transmembrane region" description="Helical" evidence="1">
    <location>
        <begin position="206"/>
        <end position="229"/>
    </location>
</feature>
<feature type="transmembrane region" description="Helical" evidence="1">
    <location>
        <begin position="143"/>
        <end position="161"/>
    </location>
</feature>
<keyword evidence="1" id="KW-0812">Transmembrane</keyword>
<reference evidence="3 4" key="1">
    <citation type="submission" date="2023-07" db="EMBL/GenBank/DDBJ databases">
        <title>Genomic Encyclopedia of Type Strains, Phase IV (KMG-IV): sequencing the most valuable type-strain genomes for metagenomic binning, comparative biology and taxonomic classification.</title>
        <authorList>
            <person name="Goeker M."/>
        </authorList>
    </citation>
    <scope>NUCLEOTIDE SEQUENCE [LARGE SCALE GENOMIC DNA]</scope>
    <source>
        <strain evidence="3 4">DSM 15448</strain>
    </source>
</reference>
<keyword evidence="4" id="KW-1185">Reference proteome</keyword>
<protein>
    <recommendedName>
        <fullName evidence="2">DUF418 domain-containing protein</fullName>
    </recommendedName>
</protein>
<dbReference type="PANTHER" id="PTHR30590">
    <property type="entry name" value="INNER MEMBRANE PROTEIN"/>
    <property type="match status" value="1"/>
</dbReference>
<evidence type="ECO:0000313" key="3">
    <source>
        <dbReference type="EMBL" id="MDQ0351739.1"/>
    </source>
</evidence>
<dbReference type="RefSeq" id="WP_307067706.1">
    <property type="nucleotide sequence ID" value="NZ_JAUSUP010000003.1"/>
</dbReference>
<dbReference type="InterPro" id="IPR052529">
    <property type="entry name" value="Bact_Transport_Assoc"/>
</dbReference>
<evidence type="ECO:0000256" key="1">
    <source>
        <dbReference type="SAM" id="Phobius"/>
    </source>
</evidence>
<dbReference type="EMBL" id="JAUSUP010000003">
    <property type="protein sequence ID" value="MDQ0351739.1"/>
    <property type="molecule type" value="Genomic_DNA"/>
</dbReference>
<gene>
    <name evidence="3" type="ORF">J2R98_001556</name>
</gene>